<feature type="region of interest" description="Disordered" evidence="2">
    <location>
        <begin position="508"/>
        <end position="529"/>
    </location>
</feature>
<dbReference type="InterPro" id="IPR023801">
    <property type="entry name" value="His_deacetylse_dom"/>
</dbReference>
<feature type="domain" description="Histone deacetylase" evidence="3">
    <location>
        <begin position="75"/>
        <end position="209"/>
    </location>
</feature>
<feature type="region of interest" description="Disordered" evidence="2">
    <location>
        <begin position="376"/>
        <end position="420"/>
    </location>
</feature>
<dbReference type="GO" id="GO:0004407">
    <property type="term" value="F:histone deacetylase activity"/>
    <property type="evidence" value="ECO:0007669"/>
    <property type="project" value="InterPro"/>
</dbReference>
<dbReference type="GO" id="GO:0016787">
    <property type="term" value="F:hydrolase activity"/>
    <property type="evidence" value="ECO:0007669"/>
    <property type="project" value="UniProtKB-KW"/>
</dbReference>
<comment type="caution">
    <text evidence="4">The sequence shown here is derived from an EMBL/GenBank/DDBJ whole genome shotgun (WGS) entry which is preliminary data.</text>
</comment>
<dbReference type="CDD" id="cd09993">
    <property type="entry name" value="HDAC_classIV"/>
    <property type="match status" value="1"/>
</dbReference>
<evidence type="ECO:0000259" key="3">
    <source>
        <dbReference type="Pfam" id="PF00850"/>
    </source>
</evidence>
<dbReference type="SUPFAM" id="SSF52768">
    <property type="entry name" value="Arginase/deacetylase"/>
    <property type="match status" value="2"/>
</dbReference>
<feature type="domain" description="Histone deacetylase" evidence="3">
    <location>
        <begin position="427"/>
        <end position="491"/>
    </location>
</feature>
<dbReference type="GO" id="GO:0040029">
    <property type="term" value="P:epigenetic regulation of gene expression"/>
    <property type="evidence" value="ECO:0007669"/>
    <property type="project" value="TreeGrafter"/>
</dbReference>
<gene>
    <name evidence="4" type="ORF">Agub_g6933</name>
</gene>
<organism evidence="4 5">
    <name type="scientific">Astrephomene gubernaculifera</name>
    <dbReference type="NCBI Taxonomy" id="47775"/>
    <lineage>
        <taxon>Eukaryota</taxon>
        <taxon>Viridiplantae</taxon>
        <taxon>Chlorophyta</taxon>
        <taxon>core chlorophytes</taxon>
        <taxon>Chlorophyceae</taxon>
        <taxon>CS clade</taxon>
        <taxon>Chlamydomonadales</taxon>
        <taxon>Astrephomenaceae</taxon>
        <taxon>Astrephomene</taxon>
    </lineage>
</organism>
<evidence type="ECO:0000313" key="5">
    <source>
        <dbReference type="Proteomes" id="UP001054857"/>
    </source>
</evidence>
<evidence type="ECO:0000313" key="4">
    <source>
        <dbReference type="EMBL" id="GFR45540.1"/>
    </source>
</evidence>
<feature type="compositionally biased region" description="Gly residues" evidence="2">
    <location>
        <begin position="508"/>
        <end position="522"/>
    </location>
</feature>
<reference evidence="4 5" key="1">
    <citation type="journal article" date="2021" name="Sci. Rep.">
        <title>Genome sequencing of the multicellular alga Astrephomene provides insights into convergent evolution of germ-soma differentiation.</title>
        <authorList>
            <person name="Yamashita S."/>
            <person name="Yamamoto K."/>
            <person name="Matsuzaki R."/>
            <person name="Suzuki S."/>
            <person name="Yamaguchi H."/>
            <person name="Hirooka S."/>
            <person name="Minakuchi Y."/>
            <person name="Miyagishima S."/>
            <person name="Kawachi M."/>
            <person name="Toyoda A."/>
            <person name="Nozaki H."/>
        </authorList>
    </citation>
    <scope>NUCLEOTIDE SEQUENCE [LARGE SCALE GENOMIC DNA]</scope>
    <source>
        <strain evidence="4 5">NIES-4017</strain>
    </source>
</reference>
<dbReference type="Gene3D" id="3.40.800.20">
    <property type="entry name" value="Histone deacetylase domain"/>
    <property type="match status" value="2"/>
</dbReference>
<name>A0AAD3DP95_9CHLO</name>
<dbReference type="EMBL" id="BMAR01000010">
    <property type="protein sequence ID" value="GFR45540.1"/>
    <property type="molecule type" value="Genomic_DNA"/>
</dbReference>
<dbReference type="InterPro" id="IPR023696">
    <property type="entry name" value="Ureohydrolase_dom_sf"/>
</dbReference>
<dbReference type="Proteomes" id="UP001054857">
    <property type="component" value="Unassembled WGS sequence"/>
</dbReference>
<dbReference type="InterPro" id="IPR037138">
    <property type="entry name" value="His_deacetylse_dom_sf"/>
</dbReference>
<evidence type="ECO:0000256" key="1">
    <source>
        <dbReference type="ARBA" id="ARBA00022801"/>
    </source>
</evidence>
<feature type="compositionally biased region" description="Low complexity" evidence="2">
    <location>
        <begin position="376"/>
        <end position="385"/>
    </location>
</feature>
<feature type="region of interest" description="Disordered" evidence="2">
    <location>
        <begin position="1"/>
        <end position="30"/>
    </location>
</feature>
<dbReference type="Pfam" id="PF00850">
    <property type="entry name" value="Hist_deacetyl"/>
    <property type="match status" value="2"/>
</dbReference>
<accession>A0AAD3DP95</accession>
<dbReference type="PANTHER" id="PTHR10625">
    <property type="entry name" value="HISTONE DEACETYLASE HDAC1-RELATED"/>
    <property type="match status" value="1"/>
</dbReference>
<dbReference type="GO" id="GO:0000118">
    <property type="term" value="C:histone deacetylase complex"/>
    <property type="evidence" value="ECO:0007669"/>
    <property type="project" value="TreeGrafter"/>
</dbReference>
<dbReference type="AlphaFoldDB" id="A0AAD3DP95"/>
<evidence type="ECO:0000256" key="2">
    <source>
        <dbReference type="SAM" id="MobiDB-lite"/>
    </source>
</evidence>
<dbReference type="PANTHER" id="PTHR10625:SF23">
    <property type="entry name" value="HISTONE DEACETYLASE 11"/>
    <property type="match status" value="1"/>
</dbReference>
<proteinExistence type="predicted"/>
<protein>
    <recommendedName>
        <fullName evidence="3">Histone deacetylase domain-containing protein</fullName>
    </recommendedName>
</protein>
<sequence length="529" mass="54068">MGAAFSSPRGAIPTMASSPTPPPQSSFSPLARVPHGTLSAAYADLCEGPWPGSGQLPVVYHPSYNISFMGFEKLHPFDSCKFAKVVSELRKRGVLREGQTSTPREADPGTVLSDVHTADYLHRIHHENFTVVQVTELPALSLLPNVLLQNKVVQPMRLHVGGTMLAAGLALERGWAINLGGGMHHAAADRGMGWCPFDDIALAVRRVRRAVAAAAGEQQGRVVADGDDGAFASAAGVAKVQAGAAEASTGRGGSGCGGQGSSSGTSGSGVLRVLLVDLDAHQGNGVERDKLSLPLPDFHILDAYNALIFPRDETAKAAIDIPLELSPGTGDEEYLGRLREALESVLGAEGEEGEEAEANKRATVGAGAAGTAATAAGGVAARGGSSSSGGSGSSRLRHVSGTTTSSSRLGGGGGRRRARGGVLPAPPDLVIYNAGTDVLAGDPLGRLGLSRQGVVARDEMVWRWCRDVARAPVVMLLSGGYTKESAGVIADSIENLFRVFGLAGNESGGGGDGDGHGGGSGGVALKSEL</sequence>
<keyword evidence="5" id="KW-1185">Reference proteome</keyword>
<dbReference type="InterPro" id="IPR044150">
    <property type="entry name" value="HDAC_classIV"/>
</dbReference>
<keyword evidence="1" id="KW-0378">Hydrolase</keyword>